<dbReference type="Gene3D" id="2.60.120.200">
    <property type="match status" value="1"/>
</dbReference>
<feature type="site" description="Important for catalytic activity, responsible for pKa modulation of the active site Glu and correct orientation of both the proton donor and substrate" evidence="5">
    <location>
        <position position="168"/>
    </location>
</feature>
<dbReference type="InterPro" id="IPR013320">
    <property type="entry name" value="ConA-like_dom_sf"/>
</dbReference>
<comment type="similarity">
    <text evidence="1 6">Belongs to the glycosyl hydrolase 43 family.</text>
</comment>
<comment type="caution">
    <text evidence="8">The sequence shown here is derived from an EMBL/GenBank/DDBJ whole genome shotgun (WGS) entry which is preliminary data.</text>
</comment>
<protein>
    <submittedName>
        <fullName evidence="8">Beta-xylosidase</fullName>
    </submittedName>
</protein>
<feature type="domain" description="Beta-xylosidase C-terminal Concanavalin A-like" evidence="7">
    <location>
        <begin position="356"/>
        <end position="531"/>
    </location>
</feature>
<name>A0A841L9G6_9SPHN</name>
<feature type="active site" description="Proton acceptor" evidence="4">
    <location>
        <position position="69"/>
    </location>
</feature>
<dbReference type="Pfam" id="PF17851">
    <property type="entry name" value="GH43_C2"/>
    <property type="match status" value="1"/>
</dbReference>
<dbReference type="InterPro" id="IPR006710">
    <property type="entry name" value="Glyco_hydro_43"/>
</dbReference>
<dbReference type="GO" id="GO:0004553">
    <property type="term" value="F:hydrolase activity, hydrolyzing O-glycosyl compounds"/>
    <property type="evidence" value="ECO:0007669"/>
    <property type="project" value="InterPro"/>
</dbReference>
<dbReference type="PANTHER" id="PTHR42812:SF2">
    <property type="entry name" value="XYLOSIDASE_ARABINOSIDASE"/>
    <property type="match status" value="1"/>
</dbReference>
<dbReference type="CDD" id="cd09002">
    <property type="entry name" value="GH43_XYL-like"/>
    <property type="match status" value="1"/>
</dbReference>
<dbReference type="PANTHER" id="PTHR42812">
    <property type="entry name" value="BETA-XYLOSIDASE"/>
    <property type="match status" value="1"/>
</dbReference>
<evidence type="ECO:0000256" key="6">
    <source>
        <dbReference type="RuleBase" id="RU361187"/>
    </source>
</evidence>
<keyword evidence="2 6" id="KW-0378">Hydrolase</keyword>
<evidence type="ECO:0000256" key="5">
    <source>
        <dbReference type="PIRSR" id="PIRSR606710-2"/>
    </source>
</evidence>
<dbReference type="AlphaFoldDB" id="A0A841L9G6"/>
<gene>
    <name evidence="8" type="ORF">FHS79_003269</name>
</gene>
<dbReference type="InterPro" id="IPR051795">
    <property type="entry name" value="Glycosyl_Hydrlase_43"/>
</dbReference>
<dbReference type="SUPFAM" id="SSF49899">
    <property type="entry name" value="Concanavalin A-like lectins/glucanases"/>
    <property type="match status" value="1"/>
</dbReference>
<evidence type="ECO:0000259" key="7">
    <source>
        <dbReference type="Pfam" id="PF17851"/>
    </source>
</evidence>
<dbReference type="RefSeq" id="WP_184202476.1">
    <property type="nucleotide sequence ID" value="NZ_BMOX01000058.1"/>
</dbReference>
<sequence>MTTDRRTALGLLGAAALWPGAVRGQGSAASSSLDPHAGMVWGRTHEDQRRADLGDGRFLNPVFAGDHPDPTLVRDGEDYYITFSSFDAYPGITIWHSRDLVNWRPVTAALSRYIGSVWAPDLVKHDGRFYCYIPARTPGYRSTWVIHAPRIEGPWSDPIDLHLPDHIDPGHAVDGSGRRWLFLSGGDRVPLAPDGLSTAGPVEHVYDPWRYPEDWVVEGFSPEGPKITRRGDWYYMVTAVGGTAGPPTGHMVIMARSRSLDGPWEDHPGNPLVRTASAREKWWSRGHATLFEGPGGQWWMIYHGYENGFWTLGRQTLLDPVRWRDDGWPEAMGGDLSQPLAMPRRVSGQTHGQPLSDDFSTDRMGTLWSFHNPGPDEMARLGRSNRTLHLKGKGLSPADCSPLTLLAGDQAYRIEVDVRIDPGTEAGLLLFYNQRLHAGLGINDTGMVMHRYGLPRPRKADPVRSIRIAITNDRNIVTIHTSADGGVSWRKFEVQMEVSGYHHNVAWDFLSLRPALYAAGTGSAHFADFRYRALP</sequence>
<dbReference type="GO" id="GO:0005975">
    <property type="term" value="P:carbohydrate metabolic process"/>
    <property type="evidence" value="ECO:0007669"/>
    <property type="project" value="InterPro"/>
</dbReference>
<evidence type="ECO:0000313" key="8">
    <source>
        <dbReference type="EMBL" id="MBB6229070.1"/>
    </source>
</evidence>
<organism evidence="8 9">
    <name type="scientific">Polymorphobacter multimanifer</name>
    <dbReference type="NCBI Taxonomy" id="1070431"/>
    <lineage>
        <taxon>Bacteria</taxon>
        <taxon>Pseudomonadati</taxon>
        <taxon>Pseudomonadota</taxon>
        <taxon>Alphaproteobacteria</taxon>
        <taxon>Sphingomonadales</taxon>
        <taxon>Sphingosinicellaceae</taxon>
        <taxon>Polymorphobacter</taxon>
    </lineage>
</organism>
<evidence type="ECO:0000256" key="2">
    <source>
        <dbReference type="ARBA" id="ARBA00022801"/>
    </source>
</evidence>
<evidence type="ECO:0000256" key="3">
    <source>
        <dbReference type="ARBA" id="ARBA00023295"/>
    </source>
</evidence>
<accession>A0A841L9G6</accession>
<evidence type="ECO:0000256" key="1">
    <source>
        <dbReference type="ARBA" id="ARBA00009865"/>
    </source>
</evidence>
<dbReference type="Gene3D" id="2.115.10.20">
    <property type="entry name" value="Glycosyl hydrolase domain, family 43"/>
    <property type="match status" value="1"/>
</dbReference>
<feature type="active site" description="Proton donor" evidence="4">
    <location>
        <position position="223"/>
    </location>
</feature>
<evidence type="ECO:0000313" key="9">
    <source>
        <dbReference type="Proteomes" id="UP000538147"/>
    </source>
</evidence>
<evidence type="ECO:0000256" key="4">
    <source>
        <dbReference type="PIRSR" id="PIRSR606710-1"/>
    </source>
</evidence>
<dbReference type="InterPro" id="IPR023296">
    <property type="entry name" value="Glyco_hydro_beta-prop_sf"/>
</dbReference>
<dbReference type="Pfam" id="PF04616">
    <property type="entry name" value="Glyco_hydro_43"/>
    <property type="match status" value="1"/>
</dbReference>
<dbReference type="EMBL" id="JACIIV010000031">
    <property type="protein sequence ID" value="MBB6229070.1"/>
    <property type="molecule type" value="Genomic_DNA"/>
</dbReference>
<dbReference type="Proteomes" id="UP000538147">
    <property type="component" value="Unassembled WGS sequence"/>
</dbReference>
<keyword evidence="9" id="KW-1185">Reference proteome</keyword>
<dbReference type="SUPFAM" id="SSF75005">
    <property type="entry name" value="Arabinanase/levansucrase/invertase"/>
    <property type="match status" value="1"/>
</dbReference>
<proteinExistence type="inferred from homology"/>
<dbReference type="InterPro" id="IPR041542">
    <property type="entry name" value="GH43_C2"/>
</dbReference>
<reference evidence="8 9" key="1">
    <citation type="submission" date="2020-08" db="EMBL/GenBank/DDBJ databases">
        <title>Genomic Encyclopedia of Type Strains, Phase IV (KMG-IV): sequencing the most valuable type-strain genomes for metagenomic binning, comparative biology and taxonomic classification.</title>
        <authorList>
            <person name="Goeker M."/>
        </authorList>
    </citation>
    <scope>NUCLEOTIDE SEQUENCE [LARGE SCALE GENOMIC DNA]</scope>
    <source>
        <strain evidence="8 9">DSM 102189</strain>
    </source>
</reference>
<keyword evidence="3 6" id="KW-0326">Glycosidase</keyword>